<dbReference type="PANTHER" id="PTHR33702:SF16">
    <property type="match status" value="1"/>
</dbReference>
<dbReference type="KEGG" id="dcr:108212493"/>
<evidence type="ECO:0000313" key="2">
    <source>
        <dbReference type="EMBL" id="KZN01953.1"/>
    </source>
</evidence>
<dbReference type="OrthoDB" id="764584at2759"/>
<dbReference type="AlphaFoldDB" id="A0A162AJF2"/>
<sequence length="129" mass="14671">MEIFSSSSKNYHSKRPTGYNATFNGRRKSAKTVTLGGSPKRSWRIKTVPKLKFKLILSSPMRLWRKLKNGYMSMMLNLGSSSSAKGFGEKRIPKARQSSTATYTTTEFDNRLVFEIYKSLMTSHEMASN</sequence>
<name>A0A162AJF2_DAUCS</name>
<accession>A0A162AJF2</accession>
<dbReference type="EMBL" id="LNRQ01000003">
    <property type="protein sequence ID" value="KZN01953.1"/>
    <property type="molecule type" value="Genomic_DNA"/>
</dbReference>
<dbReference type="Proteomes" id="UP000077755">
    <property type="component" value="Chromosome 3"/>
</dbReference>
<gene>
    <name evidence="2" type="ORF">DCAR_010707</name>
    <name evidence="3" type="ORF">DCAR_0312170</name>
</gene>
<dbReference type="Gramene" id="KZN01953">
    <property type="protein sequence ID" value="KZN01953"/>
    <property type="gene ID" value="DCAR_010707"/>
</dbReference>
<protein>
    <submittedName>
        <fullName evidence="2">Uncharacterized protein</fullName>
    </submittedName>
</protein>
<keyword evidence="4" id="KW-1185">Reference proteome</keyword>
<feature type="region of interest" description="Disordered" evidence="1">
    <location>
        <begin position="1"/>
        <end position="25"/>
    </location>
</feature>
<evidence type="ECO:0000313" key="4">
    <source>
        <dbReference type="Proteomes" id="UP000077755"/>
    </source>
</evidence>
<reference evidence="2" key="1">
    <citation type="journal article" date="2016" name="Nat. Genet.">
        <title>A high-quality carrot genome assembly provides new insights into carotenoid accumulation and asterid genome evolution.</title>
        <authorList>
            <person name="Iorizzo M."/>
            <person name="Ellison S."/>
            <person name="Senalik D."/>
            <person name="Zeng P."/>
            <person name="Satapoomin P."/>
            <person name="Huang J."/>
            <person name="Bowman M."/>
            <person name="Iovene M."/>
            <person name="Sanseverino W."/>
            <person name="Cavagnaro P."/>
            <person name="Yildiz M."/>
            <person name="Macko-Podgorni A."/>
            <person name="Moranska E."/>
            <person name="Grzebelus E."/>
            <person name="Grzebelus D."/>
            <person name="Ashrafi H."/>
            <person name="Zheng Z."/>
            <person name="Cheng S."/>
            <person name="Spooner D."/>
            <person name="Van Deynze A."/>
            <person name="Simon P."/>
        </authorList>
    </citation>
    <scope>NUCLEOTIDE SEQUENCE [LARGE SCALE GENOMIC DNA]</scope>
    <source>
        <tissue evidence="2">Leaf</tissue>
    </source>
</reference>
<feature type="compositionally biased region" description="Polar residues" evidence="1">
    <location>
        <begin position="1"/>
        <end position="10"/>
    </location>
</feature>
<evidence type="ECO:0000313" key="3">
    <source>
        <dbReference type="EMBL" id="WOG92893.1"/>
    </source>
</evidence>
<evidence type="ECO:0000256" key="1">
    <source>
        <dbReference type="SAM" id="MobiDB-lite"/>
    </source>
</evidence>
<organism evidence="2">
    <name type="scientific">Daucus carota subsp. sativus</name>
    <name type="common">Carrot</name>
    <dbReference type="NCBI Taxonomy" id="79200"/>
    <lineage>
        <taxon>Eukaryota</taxon>
        <taxon>Viridiplantae</taxon>
        <taxon>Streptophyta</taxon>
        <taxon>Embryophyta</taxon>
        <taxon>Tracheophyta</taxon>
        <taxon>Spermatophyta</taxon>
        <taxon>Magnoliopsida</taxon>
        <taxon>eudicotyledons</taxon>
        <taxon>Gunneridae</taxon>
        <taxon>Pentapetalae</taxon>
        <taxon>asterids</taxon>
        <taxon>campanulids</taxon>
        <taxon>Apiales</taxon>
        <taxon>Apiaceae</taxon>
        <taxon>Apioideae</taxon>
        <taxon>Scandiceae</taxon>
        <taxon>Daucinae</taxon>
        <taxon>Daucus</taxon>
        <taxon>Daucus sect. Daucus</taxon>
    </lineage>
</organism>
<reference evidence="3" key="2">
    <citation type="submission" date="2022-03" db="EMBL/GenBank/DDBJ databases">
        <title>Draft title - Genomic analysis of global carrot germplasm unveils the trajectory of domestication and the origin of high carotenoid orange carrot.</title>
        <authorList>
            <person name="Iorizzo M."/>
            <person name="Ellison S."/>
            <person name="Senalik D."/>
            <person name="Macko-Podgorni A."/>
            <person name="Grzebelus D."/>
            <person name="Bostan H."/>
            <person name="Rolling W."/>
            <person name="Curaba J."/>
            <person name="Simon P."/>
        </authorList>
    </citation>
    <scope>NUCLEOTIDE SEQUENCE</scope>
    <source>
        <tissue evidence="3">Leaf</tissue>
    </source>
</reference>
<proteinExistence type="predicted"/>
<dbReference type="PANTHER" id="PTHR33702">
    <property type="entry name" value="BNAA09G40010D PROTEIN"/>
    <property type="match status" value="1"/>
</dbReference>
<dbReference type="OMA" id="RFKNAYM"/>
<dbReference type="STRING" id="79200.A0A162AJF2"/>
<dbReference type="EMBL" id="CP093345">
    <property type="protein sequence ID" value="WOG92893.1"/>
    <property type="molecule type" value="Genomic_DNA"/>
</dbReference>